<name>A0AAN9QPF2_PHACN</name>
<reference evidence="1 2" key="1">
    <citation type="submission" date="2024-01" db="EMBL/GenBank/DDBJ databases">
        <title>The genomes of 5 underutilized Papilionoideae crops provide insights into root nodulation and disease resistanc.</title>
        <authorList>
            <person name="Jiang F."/>
        </authorList>
    </citation>
    <scope>NUCLEOTIDE SEQUENCE [LARGE SCALE GENOMIC DNA]</scope>
    <source>
        <strain evidence="1">JINMINGXINNONG_FW02</strain>
        <tissue evidence="1">Leaves</tissue>
    </source>
</reference>
<dbReference type="AlphaFoldDB" id="A0AAN9QPF2"/>
<evidence type="ECO:0000313" key="1">
    <source>
        <dbReference type="EMBL" id="KAK7341766.1"/>
    </source>
</evidence>
<gene>
    <name evidence="1" type="ORF">VNO80_24705</name>
</gene>
<comment type="caution">
    <text evidence="1">The sequence shown here is derived from an EMBL/GenBank/DDBJ whole genome shotgun (WGS) entry which is preliminary data.</text>
</comment>
<proteinExistence type="predicted"/>
<dbReference type="EMBL" id="JAYMYR010000009">
    <property type="protein sequence ID" value="KAK7341766.1"/>
    <property type="molecule type" value="Genomic_DNA"/>
</dbReference>
<organism evidence="1 2">
    <name type="scientific">Phaseolus coccineus</name>
    <name type="common">Scarlet runner bean</name>
    <name type="synonym">Phaseolus multiflorus</name>
    <dbReference type="NCBI Taxonomy" id="3886"/>
    <lineage>
        <taxon>Eukaryota</taxon>
        <taxon>Viridiplantae</taxon>
        <taxon>Streptophyta</taxon>
        <taxon>Embryophyta</taxon>
        <taxon>Tracheophyta</taxon>
        <taxon>Spermatophyta</taxon>
        <taxon>Magnoliopsida</taxon>
        <taxon>eudicotyledons</taxon>
        <taxon>Gunneridae</taxon>
        <taxon>Pentapetalae</taxon>
        <taxon>rosids</taxon>
        <taxon>fabids</taxon>
        <taxon>Fabales</taxon>
        <taxon>Fabaceae</taxon>
        <taxon>Papilionoideae</taxon>
        <taxon>50 kb inversion clade</taxon>
        <taxon>NPAAA clade</taxon>
        <taxon>indigoferoid/millettioid clade</taxon>
        <taxon>Phaseoleae</taxon>
        <taxon>Phaseolus</taxon>
    </lineage>
</organism>
<accession>A0AAN9QPF2</accession>
<dbReference type="Proteomes" id="UP001374584">
    <property type="component" value="Unassembled WGS sequence"/>
</dbReference>
<keyword evidence="2" id="KW-1185">Reference proteome</keyword>
<sequence length="136" mass="15005">MFIYSFPLKTSLSTKKVFLPFAPPLSLPWNPIVGDAFTFSGDNELIAGEVVRVALVSLVSSVPSSHSSFSGPRKIHLASSQKLNESENYKRFRFILNFLFTSLSLSLSRSVARLHSVDFNRIHFLVGNTVAGDVEG</sequence>
<protein>
    <submittedName>
        <fullName evidence="1">Uncharacterized protein</fullName>
    </submittedName>
</protein>
<evidence type="ECO:0000313" key="2">
    <source>
        <dbReference type="Proteomes" id="UP001374584"/>
    </source>
</evidence>